<reference evidence="4" key="2">
    <citation type="journal article" date="2023" name="IMA Fungus">
        <title>Comparative genomic study of the Penicillium genus elucidates a diverse pangenome and 15 lateral gene transfer events.</title>
        <authorList>
            <person name="Petersen C."/>
            <person name="Sorensen T."/>
            <person name="Nielsen M.R."/>
            <person name="Sondergaard T.E."/>
            <person name="Sorensen J.L."/>
            <person name="Fitzpatrick D.A."/>
            <person name="Frisvad J.C."/>
            <person name="Nielsen K.L."/>
        </authorList>
    </citation>
    <scope>NUCLEOTIDE SEQUENCE</scope>
    <source>
        <strain evidence="4">IBT 30069</strain>
    </source>
</reference>
<evidence type="ECO:0000256" key="3">
    <source>
        <dbReference type="SAM" id="SignalP"/>
    </source>
</evidence>
<evidence type="ECO:0000313" key="4">
    <source>
        <dbReference type="EMBL" id="KAJ5081172.1"/>
    </source>
</evidence>
<sequence length="470" mass="51488">MHPTSLLGLLAFVAAASAMPTHKRSHTAHSSSSIQNLKNKIKYVVVLEMENRSFDNLLGGQTLKGLENPINNGPFCNPYNVTDDGQGIVCSQAKDMDSILDDPDHTVTGNNIEFYGTFTPDNDAISSGELTASQKGFVSEQLRMYDGTDVNRTKLAQEVINYYTEDQVPVLTSLVQNYITFNHWHSDLPGPTAPNRAYVLSGTSAGHGTNDDDFNSDKHGLTQRSIFQQLSETNRTWKNYITDPAEQMADALFFDWTYTSDNQGLAAPLPDFYTDAASGHLPDFSFVEPSCCGVGTNSMHPTGLISDGEGLIRDVYNALRASPVWNETLLLLTFDETGGFHDHVPPPLAPRPDNLTYTEKAPNGESYTFSFDRLGGRVPTLLISPWVGKGMVEQKGTNSDGETVSYSASSLLRTLGYLWDFDPFTPRVSGAASFDHLIQSTKRTDTPVSLPSPSPFSDSLGSESTQQQIR</sequence>
<dbReference type="EMBL" id="JAPQKH010000011">
    <property type="protein sequence ID" value="KAJ5081172.1"/>
    <property type="molecule type" value="Genomic_DNA"/>
</dbReference>
<dbReference type="PANTHER" id="PTHR31956:SF24">
    <property type="entry name" value="PHOSPHOESTERASE SUPERFAMILY PROTEIN (AFU_ORTHOLOGUE AFUA_1G17590)"/>
    <property type="match status" value="1"/>
</dbReference>
<proteinExistence type="predicted"/>
<dbReference type="Gene3D" id="3.40.720.10">
    <property type="entry name" value="Alkaline Phosphatase, subunit A"/>
    <property type="match status" value="1"/>
</dbReference>
<protein>
    <recommendedName>
        <fullName evidence="6">Phosphoesterase</fullName>
    </recommendedName>
</protein>
<feature type="compositionally biased region" description="Low complexity" evidence="2">
    <location>
        <begin position="447"/>
        <end position="464"/>
    </location>
</feature>
<feature type="chain" id="PRO_5040977914" description="Phosphoesterase" evidence="3">
    <location>
        <begin position="19"/>
        <end position="470"/>
    </location>
</feature>
<evidence type="ECO:0000313" key="5">
    <source>
        <dbReference type="Proteomes" id="UP001149165"/>
    </source>
</evidence>
<dbReference type="Proteomes" id="UP001149165">
    <property type="component" value="Unassembled WGS sequence"/>
</dbReference>
<dbReference type="InterPro" id="IPR007312">
    <property type="entry name" value="Phosphoesterase"/>
</dbReference>
<gene>
    <name evidence="4" type="ORF">N7456_013410</name>
</gene>
<keyword evidence="3" id="KW-0732">Signal</keyword>
<reference evidence="4" key="1">
    <citation type="submission" date="2022-11" db="EMBL/GenBank/DDBJ databases">
        <authorList>
            <person name="Petersen C."/>
        </authorList>
    </citation>
    <scope>NUCLEOTIDE SEQUENCE</scope>
    <source>
        <strain evidence="4">IBT 30069</strain>
    </source>
</reference>
<keyword evidence="1" id="KW-0378">Hydrolase</keyword>
<dbReference type="FunFam" id="3.40.720.10:FF:000052">
    <property type="entry name" value="Phosphatidylglycerol specific phospholipase, putative"/>
    <property type="match status" value="1"/>
</dbReference>
<evidence type="ECO:0000256" key="1">
    <source>
        <dbReference type="ARBA" id="ARBA00022801"/>
    </source>
</evidence>
<dbReference type="AlphaFoldDB" id="A0A9W9EG83"/>
<organism evidence="4 5">
    <name type="scientific">Penicillium angulare</name>
    <dbReference type="NCBI Taxonomy" id="116970"/>
    <lineage>
        <taxon>Eukaryota</taxon>
        <taxon>Fungi</taxon>
        <taxon>Dikarya</taxon>
        <taxon>Ascomycota</taxon>
        <taxon>Pezizomycotina</taxon>
        <taxon>Eurotiomycetes</taxon>
        <taxon>Eurotiomycetidae</taxon>
        <taxon>Eurotiales</taxon>
        <taxon>Aspergillaceae</taxon>
        <taxon>Penicillium</taxon>
    </lineage>
</organism>
<dbReference type="GO" id="GO:0009395">
    <property type="term" value="P:phospholipid catabolic process"/>
    <property type="evidence" value="ECO:0007669"/>
    <property type="project" value="TreeGrafter"/>
</dbReference>
<keyword evidence="5" id="KW-1185">Reference proteome</keyword>
<dbReference type="GO" id="GO:0016788">
    <property type="term" value="F:hydrolase activity, acting on ester bonds"/>
    <property type="evidence" value="ECO:0007669"/>
    <property type="project" value="InterPro"/>
</dbReference>
<feature type="signal peptide" evidence="3">
    <location>
        <begin position="1"/>
        <end position="18"/>
    </location>
</feature>
<feature type="region of interest" description="Disordered" evidence="2">
    <location>
        <begin position="443"/>
        <end position="470"/>
    </location>
</feature>
<dbReference type="InterPro" id="IPR017850">
    <property type="entry name" value="Alkaline_phosphatase_core_sf"/>
</dbReference>
<name>A0A9W9EG83_9EURO</name>
<dbReference type="Pfam" id="PF04185">
    <property type="entry name" value="Phosphoesterase"/>
    <property type="match status" value="1"/>
</dbReference>
<evidence type="ECO:0000256" key="2">
    <source>
        <dbReference type="SAM" id="MobiDB-lite"/>
    </source>
</evidence>
<accession>A0A9W9EG83</accession>
<evidence type="ECO:0008006" key="6">
    <source>
        <dbReference type="Google" id="ProtNLM"/>
    </source>
</evidence>
<dbReference type="OrthoDB" id="5135119at2759"/>
<dbReference type="PANTHER" id="PTHR31956">
    <property type="entry name" value="NON-SPECIFIC PHOSPHOLIPASE C4-RELATED"/>
    <property type="match status" value="1"/>
</dbReference>
<comment type="caution">
    <text evidence="4">The sequence shown here is derived from an EMBL/GenBank/DDBJ whole genome shotgun (WGS) entry which is preliminary data.</text>
</comment>